<organism evidence="2 3">
    <name type="scientific">Nannocystis exedens</name>
    <dbReference type="NCBI Taxonomy" id="54"/>
    <lineage>
        <taxon>Bacteria</taxon>
        <taxon>Pseudomonadati</taxon>
        <taxon>Myxococcota</taxon>
        <taxon>Polyangia</taxon>
        <taxon>Nannocystales</taxon>
        <taxon>Nannocystaceae</taxon>
        <taxon>Nannocystis</taxon>
    </lineage>
</organism>
<evidence type="ECO:0000313" key="2">
    <source>
        <dbReference type="EMBL" id="SFD76179.1"/>
    </source>
</evidence>
<dbReference type="Proteomes" id="UP000199400">
    <property type="component" value="Unassembled WGS sequence"/>
</dbReference>
<reference evidence="3" key="1">
    <citation type="submission" date="2016-10" db="EMBL/GenBank/DDBJ databases">
        <authorList>
            <person name="Varghese N."/>
            <person name="Submissions S."/>
        </authorList>
    </citation>
    <scope>NUCLEOTIDE SEQUENCE [LARGE SCALE GENOMIC DNA]</scope>
    <source>
        <strain evidence="3">ATCC 25963</strain>
    </source>
</reference>
<accession>A0A1I1UZX0</accession>
<name>A0A1I1UZX0_9BACT</name>
<keyword evidence="3" id="KW-1185">Reference proteome</keyword>
<dbReference type="EMBL" id="FOMX01000004">
    <property type="protein sequence ID" value="SFD76179.1"/>
    <property type="molecule type" value="Genomic_DNA"/>
</dbReference>
<dbReference type="InterPro" id="IPR025586">
    <property type="entry name" value="PcfJ"/>
</dbReference>
<sequence>MSNIICFRRHARRTVDHAVSLGYSLLRADPAAQEAFARVLWTASERSNLLDGGVGAVEAIVNLARFHAWHRAEVEGWKGGRGHPMALVHSLAQHLMGRYPAPRMLASAWFGDDSPGRDEERGWFIEHAGGRPFRKLTGLPVQLTRKMEQILLKSPADLPVRAAIRRAELLGLGAEPELVQAISQTELGADLRHSRFWRGVFQWMIRHWEALRPEQVEPLIKYLQATQLRERATDGAAGEPTRPTPQFAGAGRSPEALWRQVREWQHELLMARQRELLGAASSFRTWAAAGWAGLRIDDDSGDPKVTVWEIGELLSSEGLRAEGQALRHCVGTYVGRCVRGISSIWSLRSAGPGGEFASRFTIEVEPQSRRIVQIRGFANCRVEGLAREIIARWARQERLDMTGS</sequence>
<evidence type="ECO:0000313" key="3">
    <source>
        <dbReference type="Proteomes" id="UP000199400"/>
    </source>
</evidence>
<dbReference type="AlphaFoldDB" id="A0A1I1UZX0"/>
<gene>
    <name evidence="2" type="ORF">SAMN02745121_01433</name>
</gene>
<protein>
    <submittedName>
        <fullName evidence="2">PcfJ-like protein</fullName>
    </submittedName>
</protein>
<proteinExistence type="predicted"/>
<feature type="region of interest" description="Disordered" evidence="1">
    <location>
        <begin position="231"/>
        <end position="251"/>
    </location>
</feature>
<dbReference type="Pfam" id="PF14284">
    <property type="entry name" value="PcfJ"/>
    <property type="match status" value="1"/>
</dbReference>
<evidence type="ECO:0000256" key="1">
    <source>
        <dbReference type="SAM" id="MobiDB-lite"/>
    </source>
</evidence>